<sequence length="72" mass="7794">MDDQSNRSNTNDLPMRSAKLIGNENRQLSTYIDNTSAASSNSKSEIKPGILNVDNGNLMALSNYTENDAVSS</sequence>
<accession>A0A8S2QJ90</accession>
<dbReference type="EMBL" id="CAJOBI010137842">
    <property type="protein sequence ID" value="CAF4753911.1"/>
    <property type="molecule type" value="Genomic_DNA"/>
</dbReference>
<dbReference type="EMBL" id="CAJOBH010007870">
    <property type="protein sequence ID" value="CAF4096456.1"/>
    <property type="molecule type" value="Genomic_DNA"/>
</dbReference>
<reference evidence="1" key="1">
    <citation type="submission" date="2021-02" db="EMBL/GenBank/DDBJ databases">
        <authorList>
            <person name="Nowell W R."/>
        </authorList>
    </citation>
    <scope>NUCLEOTIDE SEQUENCE</scope>
</reference>
<dbReference type="Proteomes" id="UP000676336">
    <property type="component" value="Unassembled WGS sequence"/>
</dbReference>
<protein>
    <submittedName>
        <fullName evidence="1">Uncharacterized protein</fullName>
    </submittedName>
</protein>
<proteinExistence type="predicted"/>
<evidence type="ECO:0000313" key="3">
    <source>
        <dbReference type="Proteomes" id="UP000681967"/>
    </source>
</evidence>
<evidence type="ECO:0000313" key="2">
    <source>
        <dbReference type="EMBL" id="CAF4753911.1"/>
    </source>
</evidence>
<gene>
    <name evidence="1" type="ORF">BYL167_LOCUS18888</name>
    <name evidence="2" type="ORF">SMN809_LOCUS45252</name>
</gene>
<evidence type="ECO:0000313" key="1">
    <source>
        <dbReference type="EMBL" id="CAF4096456.1"/>
    </source>
</evidence>
<dbReference type="Proteomes" id="UP000681967">
    <property type="component" value="Unassembled WGS sequence"/>
</dbReference>
<organism evidence="1 3">
    <name type="scientific">Rotaria magnacalcarata</name>
    <dbReference type="NCBI Taxonomy" id="392030"/>
    <lineage>
        <taxon>Eukaryota</taxon>
        <taxon>Metazoa</taxon>
        <taxon>Spiralia</taxon>
        <taxon>Gnathifera</taxon>
        <taxon>Rotifera</taxon>
        <taxon>Eurotatoria</taxon>
        <taxon>Bdelloidea</taxon>
        <taxon>Philodinida</taxon>
        <taxon>Philodinidae</taxon>
        <taxon>Rotaria</taxon>
    </lineage>
</organism>
<name>A0A8S2QJ90_9BILA</name>
<comment type="caution">
    <text evidence="1">The sequence shown here is derived from an EMBL/GenBank/DDBJ whole genome shotgun (WGS) entry which is preliminary data.</text>
</comment>
<dbReference type="AlphaFoldDB" id="A0A8S2QJ90"/>